<comment type="function">
    <text evidence="6">Protein O-glucosyltransferase. Catalyzes the reaction that attaches glucose through an O-glycosidic linkage to a conserved serine residue found in the consensus sequence C-X-S-X-[PA]-C in epidermal growth factor-like repeats. Regulates Notch signaling by glucosylating Notch in the ER, glucosylation is required for the correct folding and cleavage of Notch.</text>
</comment>
<feature type="compositionally biased region" description="Low complexity" evidence="7">
    <location>
        <begin position="323"/>
        <end position="334"/>
    </location>
</feature>
<evidence type="ECO:0000256" key="4">
    <source>
        <dbReference type="ARBA" id="ARBA00022676"/>
    </source>
</evidence>
<dbReference type="PANTHER" id="PTHR12203">
    <property type="entry name" value="KDEL LYS-ASP-GLU-LEU CONTAINING - RELATED"/>
    <property type="match status" value="1"/>
</dbReference>
<dbReference type="OrthoDB" id="202415at2759"/>
<dbReference type="GO" id="GO:0045747">
    <property type="term" value="P:positive regulation of Notch signaling pathway"/>
    <property type="evidence" value="ECO:0007669"/>
    <property type="project" value="TreeGrafter"/>
</dbReference>
<proteinExistence type="inferred from homology"/>
<dbReference type="Pfam" id="PF05686">
    <property type="entry name" value="Glyco_transf_90"/>
    <property type="match status" value="1"/>
</dbReference>
<evidence type="ECO:0000313" key="9">
    <source>
        <dbReference type="EMBL" id="CAG9835252.1"/>
    </source>
</evidence>
<sequence>MMEHVKSKGTKYQIINNQLYRDEYCMFPARCQGVEHFLLELLPKLPDVEFILNTRDWPQIHKKGGIVSPVFSFSKTLEYYDIMYPAWSFWEGGPAISLYPRGIGRWDVHRNRLGKLGNTTQWSDKLSKAFFRGSRTSSERDPLILLSRENPDMVDASYTKNQAWKSDALINEYTRITKSTSTRIDLVLTNQKDISCKVLPTPKITDHSIIVADLGRNNETTLTKTYRKYNIMDVTGFQMKLMDMQWPSSSSIDVSNNADILITNVLSALDQFAPEKSINTKDVWGNKLWWNEDIANEIKKRDQYYKKAIFTKTDTDWDDFKQQRNSRSNNQNYQTKLLSGKNR</sequence>
<dbReference type="GO" id="GO:0035252">
    <property type="term" value="F:UDP-xylosyltransferase activity"/>
    <property type="evidence" value="ECO:0007669"/>
    <property type="project" value="TreeGrafter"/>
</dbReference>
<keyword evidence="4" id="KW-0328">Glycosyltransferase</keyword>
<dbReference type="InterPro" id="IPR006598">
    <property type="entry name" value="CAP10"/>
</dbReference>
<dbReference type="SMART" id="SM00672">
    <property type="entry name" value="CAP10"/>
    <property type="match status" value="1"/>
</dbReference>
<dbReference type="PANTHER" id="PTHR12203:SF35">
    <property type="entry name" value="PROTEIN O-GLUCOSYLTRANSFERASE 1"/>
    <property type="match status" value="1"/>
</dbReference>
<dbReference type="Proteomes" id="UP001153709">
    <property type="component" value="Chromosome 5"/>
</dbReference>
<keyword evidence="10" id="KW-1185">Reference proteome</keyword>
<dbReference type="GO" id="GO:0006493">
    <property type="term" value="P:protein O-linked glycosylation"/>
    <property type="evidence" value="ECO:0007669"/>
    <property type="project" value="TreeGrafter"/>
</dbReference>
<evidence type="ECO:0000259" key="8">
    <source>
        <dbReference type="SMART" id="SM00672"/>
    </source>
</evidence>
<gene>
    <name evidence="9" type="ORF">DIABBA_LOCUS8467</name>
</gene>
<comment type="pathway">
    <text evidence="2">Protein modification; protein glycosylation.</text>
</comment>
<dbReference type="EMBL" id="OU898280">
    <property type="protein sequence ID" value="CAG9835252.1"/>
    <property type="molecule type" value="Genomic_DNA"/>
</dbReference>
<dbReference type="AlphaFoldDB" id="A0A9N9T477"/>
<feature type="domain" description="Glycosyl transferase CAP10" evidence="8">
    <location>
        <begin position="44"/>
        <end position="273"/>
    </location>
</feature>
<reference evidence="9" key="1">
    <citation type="submission" date="2022-01" db="EMBL/GenBank/DDBJ databases">
        <authorList>
            <person name="King R."/>
        </authorList>
    </citation>
    <scope>NUCLEOTIDE SEQUENCE</scope>
</reference>
<evidence type="ECO:0000256" key="5">
    <source>
        <dbReference type="ARBA" id="ARBA00022679"/>
    </source>
</evidence>
<organism evidence="9 10">
    <name type="scientific">Diabrotica balteata</name>
    <name type="common">Banded cucumber beetle</name>
    <dbReference type="NCBI Taxonomy" id="107213"/>
    <lineage>
        <taxon>Eukaryota</taxon>
        <taxon>Metazoa</taxon>
        <taxon>Ecdysozoa</taxon>
        <taxon>Arthropoda</taxon>
        <taxon>Hexapoda</taxon>
        <taxon>Insecta</taxon>
        <taxon>Pterygota</taxon>
        <taxon>Neoptera</taxon>
        <taxon>Endopterygota</taxon>
        <taxon>Coleoptera</taxon>
        <taxon>Polyphaga</taxon>
        <taxon>Cucujiformia</taxon>
        <taxon>Chrysomeloidea</taxon>
        <taxon>Chrysomelidae</taxon>
        <taxon>Galerucinae</taxon>
        <taxon>Diabroticina</taxon>
        <taxon>Diabroticites</taxon>
        <taxon>Diabrotica</taxon>
    </lineage>
</organism>
<evidence type="ECO:0000256" key="7">
    <source>
        <dbReference type="SAM" id="MobiDB-lite"/>
    </source>
</evidence>
<dbReference type="InterPro" id="IPR051091">
    <property type="entry name" value="O-Glucosyltr/Glycosyltrsf_90"/>
</dbReference>
<evidence type="ECO:0000256" key="6">
    <source>
        <dbReference type="ARBA" id="ARBA00045690"/>
    </source>
</evidence>
<dbReference type="GO" id="GO:0035251">
    <property type="term" value="F:UDP-glucosyltransferase activity"/>
    <property type="evidence" value="ECO:0007669"/>
    <property type="project" value="TreeGrafter"/>
</dbReference>
<comment type="subcellular location">
    <subcellularLocation>
        <location evidence="1">Endoplasmic reticulum lumen</location>
    </subcellularLocation>
</comment>
<comment type="similarity">
    <text evidence="3">Belongs to the glycosyltransferase 90 family.</text>
</comment>
<feature type="region of interest" description="Disordered" evidence="7">
    <location>
        <begin position="320"/>
        <end position="343"/>
    </location>
</feature>
<evidence type="ECO:0000256" key="3">
    <source>
        <dbReference type="ARBA" id="ARBA00010118"/>
    </source>
</evidence>
<name>A0A9N9T477_DIABA</name>
<protein>
    <recommendedName>
        <fullName evidence="8">Glycosyl transferase CAP10 domain-containing protein</fullName>
    </recommendedName>
</protein>
<evidence type="ECO:0000256" key="2">
    <source>
        <dbReference type="ARBA" id="ARBA00004922"/>
    </source>
</evidence>
<evidence type="ECO:0000313" key="10">
    <source>
        <dbReference type="Proteomes" id="UP001153709"/>
    </source>
</evidence>
<dbReference type="GO" id="GO:0005788">
    <property type="term" value="C:endoplasmic reticulum lumen"/>
    <property type="evidence" value="ECO:0007669"/>
    <property type="project" value="UniProtKB-SubCell"/>
</dbReference>
<evidence type="ECO:0000256" key="1">
    <source>
        <dbReference type="ARBA" id="ARBA00004319"/>
    </source>
</evidence>
<accession>A0A9N9T477</accession>
<keyword evidence="5" id="KW-0808">Transferase</keyword>